<keyword evidence="11" id="KW-1185">Reference proteome</keyword>
<comment type="caution">
    <text evidence="6">Lacks conserved residue(s) required for the propagation of feature annotation.</text>
</comment>
<proteinExistence type="inferred from homology"/>
<evidence type="ECO:0000259" key="9">
    <source>
        <dbReference type="PROSITE" id="PS51061"/>
    </source>
</evidence>
<dbReference type="CDD" id="cd02644">
    <property type="entry name" value="R3H_jag"/>
    <property type="match status" value="1"/>
</dbReference>
<keyword evidence="5 6" id="KW-0961">Cell wall biogenesis/degradation</keyword>
<dbReference type="OrthoDB" id="9794483at2"/>
<feature type="domain" description="KH type-2" evidence="8">
    <location>
        <begin position="168"/>
        <end position="243"/>
    </location>
</feature>
<dbReference type="InterPro" id="IPR004044">
    <property type="entry name" value="KH_dom_type_2"/>
</dbReference>
<evidence type="ECO:0000256" key="5">
    <source>
        <dbReference type="ARBA" id="ARBA00023316"/>
    </source>
</evidence>
<dbReference type="HAMAP" id="MF_00867">
    <property type="entry name" value="KhpB"/>
    <property type="match status" value="1"/>
</dbReference>
<evidence type="ECO:0000256" key="2">
    <source>
        <dbReference type="ARBA" id="ARBA00022884"/>
    </source>
</evidence>
<dbReference type="AlphaFoldDB" id="A0A1H9C012"/>
<feature type="region of interest" description="Disordered" evidence="7">
    <location>
        <begin position="74"/>
        <end position="127"/>
    </location>
</feature>
<dbReference type="Pfam" id="PF14804">
    <property type="entry name" value="Jag_N"/>
    <property type="match status" value="1"/>
</dbReference>
<comment type="similarity">
    <text evidence="6">Belongs to the KhpB RNA-binding protein family.</text>
</comment>
<keyword evidence="1 6" id="KW-0963">Cytoplasm</keyword>
<gene>
    <name evidence="6" type="primary">khpB</name>
    <name evidence="6" type="synonym">eloR</name>
    <name evidence="10" type="ORF">SAMN04488558_103159</name>
</gene>
<reference evidence="10 11" key="1">
    <citation type="submission" date="2016-10" db="EMBL/GenBank/DDBJ databases">
        <authorList>
            <person name="de Groot N.N."/>
        </authorList>
    </citation>
    <scope>NUCLEOTIDE SEQUENCE [LARGE SCALE GENOMIC DNA]</scope>
    <source>
        <strain evidence="10 11">DSM 15695</strain>
    </source>
</reference>
<dbReference type="PANTHER" id="PTHR35800:SF1">
    <property type="entry name" value="RNA-BINDING PROTEIN KHPB"/>
    <property type="match status" value="1"/>
</dbReference>
<organism evidence="10 11">
    <name type="scientific">Ignavigranum ruoffiae</name>
    <dbReference type="NCBI Taxonomy" id="89093"/>
    <lineage>
        <taxon>Bacteria</taxon>
        <taxon>Bacillati</taxon>
        <taxon>Bacillota</taxon>
        <taxon>Bacilli</taxon>
        <taxon>Lactobacillales</taxon>
        <taxon>Aerococcaceae</taxon>
        <taxon>Ignavigranum</taxon>
    </lineage>
</organism>
<dbReference type="InterPro" id="IPR038008">
    <property type="entry name" value="Jag_KH"/>
</dbReference>
<evidence type="ECO:0000256" key="4">
    <source>
        <dbReference type="ARBA" id="ARBA00023186"/>
    </source>
</evidence>
<feature type="compositionally biased region" description="Basic and acidic residues" evidence="7">
    <location>
        <begin position="147"/>
        <end position="160"/>
    </location>
</feature>
<dbReference type="Gene3D" id="3.30.30.80">
    <property type="entry name" value="probable RNA-binding protein from clostridium symbiosum atcc 14940"/>
    <property type="match status" value="1"/>
</dbReference>
<dbReference type="SUPFAM" id="SSF54814">
    <property type="entry name" value="Prokaryotic type KH domain (KH-domain type II)"/>
    <property type="match status" value="1"/>
</dbReference>
<dbReference type="InterPro" id="IPR032782">
    <property type="entry name" value="KhpB_N"/>
</dbReference>
<keyword evidence="3 6" id="KW-0133">Cell shape</keyword>
<feature type="domain" description="R3H" evidence="9">
    <location>
        <begin position="244"/>
        <end position="310"/>
    </location>
</feature>
<dbReference type="GO" id="GO:0009252">
    <property type="term" value="P:peptidoglycan biosynthetic process"/>
    <property type="evidence" value="ECO:0007669"/>
    <property type="project" value="UniProtKB-UniRule"/>
</dbReference>
<evidence type="ECO:0000256" key="1">
    <source>
        <dbReference type="ARBA" id="ARBA00022490"/>
    </source>
</evidence>
<feature type="compositionally biased region" description="Polar residues" evidence="7">
    <location>
        <begin position="79"/>
        <end position="96"/>
    </location>
</feature>
<dbReference type="Proteomes" id="UP000198833">
    <property type="component" value="Unassembled WGS sequence"/>
</dbReference>
<dbReference type="InterPro" id="IPR036867">
    <property type="entry name" value="R3H_dom_sf"/>
</dbReference>
<comment type="subcellular location">
    <subcellularLocation>
        <location evidence="6">Cytoplasm</location>
    </subcellularLocation>
</comment>
<evidence type="ECO:0000313" key="11">
    <source>
        <dbReference type="Proteomes" id="UP000198833"/>
    </source>
</evidence>
<dbReference type="GO" id="GO:0008360">
    <property type="term" value="P:regulation of cell shape"/>
    <property type="evidence" value="ECO:0007669"/>
    <property type="project" value="UniProtKB-KW"/>
</dbReference>
<dbReference type="Pfam" id="PF01424">
    <property type="entry name" value="R3H"/>
    <property type="match status" value="1"/>
</dbReference>
<evidence type="ECO:0000256" key="3">
    <source>
        <dbReference type="ARBA" id="ARBA00022960"/>
    </source>
</evidence>
<feature type="compositionally biased region" description="Acidic residues" evidence="7">
    <location>
        <begin position="114"/>
        <end position="127"/>
    </location>
</feature>
<evidence type="ECO:0000259" key="8">
    <source>
        <dbReference type="PROSITE" id="PS50823"/>
    </source>
</evidence>
<evidence type="ECO:0000313" key="10">
    <source>
        <dbReference type="EMBL" id="SEP94347.1"/>
    </source>
</evidence>
<dbReference type="PROSITE" id="PS51061">
    <property type="entry name" value="R3H"/>
    <property type="match status" value="1"/>
</dbReference>
<dbReference type="RefSeq" id="WP_092570971.1">
    <property type="nucleotide sequence ID" value="NZ_CALUDV010000007.1"/>
</dbReference>
<dbReference type="InterPro" id="IPR009019">
    <property type="entry name" value="KH_sf_prok-type"/>
</dbReference>
<dbReference type="Gene3D" id="3.30.1370.50">
    <property type="entry name" value="R3H-like domain"/>
    <property type="match status" value="1"/>
</dbReference>
<sequence length="311" mass="34968">MLDHSITINAETVDEAIAKGLADLGIVREEAEIRVINEGKKGFLGFGRQDAVVVISRKNNQSLSELTDALEAEMEAKKTPNSAITQPNQSESTGVIENNESYSSENEKQADESTLSEEEVNPQVEEDFEENEAMLDQDIETSSSFQDKNETDDKETTGPDLHKASHIVANFLIDVIEEYGANADIEVEQNNNQVIFNIDTDKSGLIIGRHGKIINSLQVLAQTLLHHHYRHRTNVTLNVGDYRDRRANILEQMAKRTADEVLKTKQPVILDSLPAYERKQIHAHLSKIDHIQTHSEGKDPNRYLVVEYVNE</sequence>
<dbReference type="InterPro" id="IPR001374">
    <property type="entry name" value="R3H_dom"/>
</dbReference>
<dbReference type="SUPFAM" id="SSF82708">
    <property type="entry name" value="R3H domain"/>
    <property type="match status" value="1"/>
</dbReference>
<dbReference type="InterPro" id="IPR034079">
    <property type="entry name" value="R3H_KhpB"/>
</dbReference>
<dbReference type="InterPro" id="IPR015946">
    <property type="entry name" value="KH_dom-like_a/b"/>
</dbReference>
<dbReference type="GO" id="GO:0071555">
    <property type="term" value="P:cell wall organization"/>
    <property type="evidence" value="ECO:0007669"/>
    <property type="project" value="UniProtKB-KW"/>
</dbReference>
<evidence type="ECO:0000256" key="7">
    <source>
        <dbReference type="SAM" id="MobiDB-lite"/>
    </source>
</evidence>
<comment type="subunit">
    <text evidence="6">Forms a complex with KhpA.</text>
</comment>
<dbReference type="NCBIfam" id="NF041568">
    <property type="entry name" value="Jag_EloR"/>
    <property type="match status" value="1"/>
</dbReference>
<evidence type="ECO:0000256" key="6">
    <source>
        <dbReference type="HAMAP-Rule" id="MF_00867"/>
    </source>
</evidence>
<dbReference type="CDD" id="cd02414">
    <property type="entry name" value="KH-II_Jag"/>
    <property type="match status" value="1"/>
</dbReference>
<dbReference type="GO" id="GO:0003723">
    <property type="term" value="F:RNA binding"/>
    <property type="evidence" value="ECO:0007669"/>
    <property type="project" value="UniProtKB-UniRule"/>
</dbReference>
<dbReference type="PROSITE" id="PS50823">
    <property type="entry name" value="KH_TYPE_2"/>
    <property type="match status" value="1"/>
</dbReference>
<dbReference type="SMART" id="SM00393">
    <property type="entry name" value="R3H"/>
    <property type="match status" value="1"/>
</dbReference>
<feature type="region of interest" description="Disordered" evidence="7">
    <location>
        <begin position="140"/>
        <end position="160"/>
    </location>
</feature>
<dbReference type="STRING" id="89093.SAMN04488558_103159"/>
<comment type="domain">
    <text evidence="6">Has an N-terminal Jag-N domain and 2 RNA-binding domains (KH and R3H).</text>
</comment>
<protein>
    <recommendedName>
        <fullName evidence="6">RNA-binding protein KhpB</fullName>
    </recommendedName>
    <alternativeName>
        <fullName evidence="6">RNA-binding protein EloR</fullName>
    </alternativeName>
</protein>
<accession>A0A1H9C012</accession>
<dbReference type="InterPro" id="IPR039247">
    <property type="entry name" value="KhpB"/>
</dbReference>
<dbReference type="SMART" id="SM01245">
    <property type="entry name" value="Jag_N"/>
    <property type="match status" value="1"/>
</dbReference>
<dbReference type="PANTHER" id="PTHR35800">
    <property type="entry name" value="PROTEIN JAG"/>
    <property type="match status" value="1"/>
</dbReference>
<name>A0A1H9C012_9LACT</name>
<dbReference type="Gene3D" id="3.30.300.20">
    <property type="match status" value="1"/>
</dbReference>
<dbReference type="InterPro" id="IPR038247">
    <property type="entry name" value="Jag_N_dom_sf"/>
</dbReference>
<dbReference type="EMBL" id="FOEN01000003">
    <property type="protein sequence ID" value="SEP94347.1"/>
    <property type="molecule type" value="Genomic_DNA"/>
</dbReference>
<keyword evidence="2 6" id="KW-0694">RNA-binding</keyword>
<keyword evidence="4 6" id="KW-0143">Chaperone</keyword>
<comment type="function">
    <text evidence="6">A probable RNA chaperone. Forms a complex with KhpA which binds to cellular RNA and controls its expression. Plays a role in peptidoglycan (PG) homeostasis and cell length regulation.</text>
</comment>
<dbReference type="GO" id="GO:0005737">
    <property type="term" value="C:cytoplasm"/>
    <property type="evidence" value="ECO:0007669"/>
    <property type="project" value="UniProtKB-SubCell"/>
</dbReference>
<dbReference type="Pfam" id="PF13083">
    <property type="entry name" value="KH_KhpA-B"/>
    <property type="match status" value="1"/>
</dbReference>